<comment type="subcellular location">
    <subcellularLocation>
        <location evidence="1">Nucleus</location>
    </subcellularLocation>
</comment>
<evidence type="ECO:0000259" key="9">
    <source>
        <dbReference type="Pfam" id="PF00899"/>
    </source>
</evidence>
<keyword evidence="5" id="KW-0539">Nucleus</keyword>
<dbReference type="InterPro" id="IPR035985">
    <property type="entry name" value="Ubiquitin-activating_enz"/>
</dbReference>
<evidence type="ECO:0000256" key="1">
    <source>
        <dbReference type="ARBA" id="ARBA00004123"/>
    </source>
</evidence>
<comment type="pathway">
    <text evidence="2">Protein modification; protein sumoylation.</text>
</comment>
<evidence type="ECO:0000256" key="5">
    <source>
        <dbReference type="ARBA" id="ARBA00023242"/>
    </source>
</evidence>
<gene>
    <name evidence="10" type="ORF">ONB1V03_LOCUS3713</name>
</gene>
<dbReference type="OrthoDB" id="412647at2759"/>
<dbReference type="Gene3D" id="3.40.50.720">
    <property type="entry name" value="NAD(P)-binding Rossmann-like Domain"/>
    <property type="match status" value="1"/>
</dbReference>
<evidence type="ECO:0000256" key="2">
    <source>
        <dbReference type="ARBA" id="ARBA00004718"/>
    </source>
</evidence>
<evidence type="ECO:0000256" key="6">
    <source>
        <dbReference type="ARBA" id="ARBA00026003"/>
    </source>
</evidence>
<dbReference type="InterPro" id="IPR000011">
    <property type="entry name" value="UBQ/SUMO-activ_enz_E1-like"/>
</dbReference>
<sequence length="339" mass="37593">MCEVLPQTGHQLAVDVKDKTDKEVAMSEEEAALYDRQIRLWGVSAQKKLRTANVLMAGVNGVGSEAVKNIVLSGVKGITLLDDQMVDASDTLSNLFTKRRIGQNRAQVSKELVQSLNPNVAVNCDNTSLKDKDVDYFRAYDVVIVANHDKQTMIKVNRICNELNIKFFATAIWGSFGFTFTDLGSDHSYFAEKPNSKSKPNKSSKSYTPLETALAVKAGKAGYGLTKRTSSTFIITHIILEFCDKHSRYPSTDSRDEDIKELEKLQKEVIERLGVDDNIIKHKDWHKEVFGQLSPVSAIVGGVLGQDVIRAVSQKDSPIRNFFLFDGILCNGSIESIGK</sequence>
<dbReference type="Proteomes" id="UP000728032">
    <property type="component" value="Unassembled WGS sequence"/>
</dbReference>
<dbReference type="PANTHER" id="PTHR10953">
    <property type="entry name" value="UBIQUITIN-ACTIVATING ENZYME E1"/>
    <property type="match status" value="1"/>
</dbReference>
<evidence type="ECO:0000256" key="4">
    <source>
        <dbReference type="ARBA" id="ARBA00022786"/>
    </source>
</evidence>
<dbReference type="SUPFAM" id="SSF69572">
    <property type="entry name" value="Activating enzymes of the ubiquitin-like proteins"/>
    <property type="match status" value="1"/>
</dbReference>
<dbReference type="GO" id="GO:0005737">
    <property type="term" value="C:cytoplasm"/>
    <property type="evidence" value="ECO:0007669"/>
    <property type="project" value="TreeGrafter"/>
</dbReference>
<reference evidence="10" key="1">
    <citation type="submission" date="2020-11" db="EMBL/GenBank/DDBJ databases">
        <authorList>
            <person name="Tran Van P."/>
        </authorList>
    </citation>
    <scope>NUCLEOTIDE SEQUENCE</scope>
</reference>
<dbReference type="Pfam" id="PF00899">
    <property type="entry name" value="ThiF"/>
    <property type="match status" value="1"/>
</dbReference>
<comment type="similarity">
    <text evidence="3">Belongs to the ubiquitin-activating E1 family.</text>
</comment>
<evidence type="ECO:0000256" key="7">
    <source>
        <dbReference type="ARBA" id="ARBA00044187"/>
    </source>
</evidence>
<organism evidence="10">
    <name type="scientific">Oppiella nova</name>
    <dbReference type="NCBI Taxonomy" id="334625"/>
    <lineage>
        <taxon>Eukaryota</taxon>
        <taxon>Metazoa</taxon>
        <taxon>Ecdysozoa</taxon>
        <taxon>Arthropoda</taxon>
        <taxon>Chelicerata</taxon>
        <taxon>Arachnida</taxon>
        <taxon>Acari</taxon>
        <taxon>Acariformes</taxon>
        <taxon>Sarcoptiformes</taxon>
        <taxon>Oribatida</taxon>
        <taxon>Brachypylina</taxon>
        <taxon>Oppioidea</taxon>
        <taxon>Oppiidae</taxon>
        <taxon>Oppiella</taxon>
    </lineage>
</organism>
<dbReference type="PANTHER" id="PTHR10953:SF162">
    <property type="entry name" value="SUMO-ACTIVATING ENZYME SUBUNIT 1"/>
    <property type="match status" value="1"/>
</dbReference>
<proteinExistence type="inferred from homology"/>
<dbReference type="GO" id="GO:0031510">
    <property type="term" value="C:SUMO activating enzyme complex"/>
    <property type="evidence" value="ECO:0007669"/>
    <property type="project" value="TreeGrafter"/>
</dbReference>
<dbReference type="InterPro" id="IPR000594">
    <property type="entry name" value="ThiF_NAD_FAD-bd"/>
</dbReference>
<comment type="subunit">
    <text evidence="6">Heterodimer of SAE1 and UBA2/SAE2. The heterodimer corresponds to the two domains that are encoded on a single polypeptide chain in ubiquitin-activating enzyme E1. Interacts with UBE2I.</text>
</comment>
<dbReference type="AlphaFoldDB" id="A0A7R9QF94"/>
<dbReference type="EMBL" id="CAJPVJ010001150">
    <property type="protein sequence ID" value="CAG2164153.1"/>
    <property type="molecule type" value="Genomic_DNA"/>
</dbReference>
<dbReference type="GO" id="GO:0016925">
    <property type="term" value="P:protein sumoylation"/>
    <property type="evidence" value="ECO:0007669"/>
    <property type="project" value="TreeGrafter"/>
</dbReference>
<evidence type="ECO:0000313" key="10">
    <source>
        <dbReference type="EMBL" id="CAD7642665.1"/>
    </source>
</evidence>
<protein>
    <recommendedName>
        <fullName evidence="7">SUMO-activating enzyme subunit 1</fullName>
    </recommendedName>
    <alternativeName>
        <fullName evidence="8">Ubiquitin-like 1-activating enzyme E1A</fullName>
    </alternativeName>
</protein>
<dbReference type="GO" id="GO:0019948">
    <property type="term" value="F:SUMO activating enzyme activity"/>
    <property type="evidence" value="ECO:0007669"/>
    <property type="project" value="TreeGrafter"/>
</dbReference>
<accession>A0A7R9QF94</accession>
<name>A0A7R9QF94_9ACAR</name>
<evidence type="ECO:0000256" key="3">
    <source>
        <dbReference type="ARBA" id="ARBA00005673"/>
    </source>
</evidence>
<feature type="domain" description="THIF-type NAD/FAD binding fold" evidence="9">
    <location>
        <begin position="34"/>
        <end position="326"/>
    </location>
</feature>
<keyword evidence="4" id="KW-0833">Ubl conjugation pathway</keyword>
<dbReference type="InterPro" id="IPR045886">
    <property type="entry name" value="ThiF/MoeB/HesA"/>
</dbReference>
<keyword evidence="11" id="KW-1185">Reference proteome</keyword>
<evidence type="ECO:0000313" key="11">
    <source>
        <dbReference type="Proteomes" id="UP000728032"/>
    </source>
</evidence>
<evidence type="ECO:0000256" key="8">
    <source>
        <dbReference type="ARBA" id="ARBA00044354"/>
    </source>
</evidence>
<dbReference type="PRINTS" id="PR01849">
    <property type="entry name" value="UBIQUITINACT"/>
</dbReference>
<dbReference type="EMBL" id="OC915975">
    <property type="protein sequence ID" value="CAD7642665.1"/>
    <property type="molecule type" value="Genomic_DNA"/>
</dbReference>